<name>A0A2P4ZZD0_9HYPO</name>
<gene>
    <name evidence="2" type="ORF">TGAM01_v201885</name>
</gene>
<evidence type="ECO:0000313" key="2">
    <source>
        <dbReference type="EMBL" id="PON29636.1"/>
    </source>
</evidence>
<comment type="caution">
    <text evidence="2">The sequence shown here is derived from an EMBL/GenBank/DDBJ whole genome shotgun (WGS) entry which is preliminary data.</text>
</comment>
<sequence length="479" mass="54260">MMKTIYEVDEENHHGGPDPPVPLLLYVPSNNESSYYIRSLKHPVPILNPHNTHINAAKFNPGPDIFYPAWRPLPGGFRLSVPVRPLGVLVKLTQDGSLINVACPNLTLPDLPGAARKKALDSTEILEQVFSHIDEVTLLTSVQRVSKDWKEVVDGSVFLQRKLFFLPDETRPLEPHPQARREKGSGSGNVYPVLNSLLVRHFRSSFFPVGGKFYGYTRRSESFYEQRWTSKHNKLKLKRKLDTGYNKYESVRPDITKAEALQIALDRDRFTRAGASWRKMLVSQPPIQDFIAMEFTPNDNDGSKSQQKLKFYILDAHHPDKGLRMGQLYDFVQDKVGNHPLDSLWYRVVWFEPRAPFASDLSEDGCGIMFDEMGTKCVVEMFHREDEAKRFSPTLPSSFPSSIAARAGPLSSSIAVREGPLSSSRSYPSASRSRHNPPSSKAFDAIFKCAEYRPVDCRPAQEVVDYGSVTHRKLIQLED</sequence>
<proteinExistence type="predicted"/>
<dbReference type="Proteomes" id="UP000054821">
    <property type="component" value="Unassembled WGS sequence"/>
</dbReference>
<feature type="compositionally biased region" description="Low complexity" evidence="1">
    <location>
        <begin position="422"/>
        <end position="431"/>
    </location>
</feature>
<dbReference type="RefSeq" id="XP_018658490.1">
    <property type="nucleotide sequence ID" value="XM_018808332.1"/>
</dbReference>
<evidence type="ECO:0000256" key="1">
    <source>
        <dbReference type="SAM" id="MobiDB-lite"/>
    </source>
</evidence>
<reference evidence="2 3" key="1">
    <citation type="journal article" date="2016" name="Genome Announc.">
        <title>Draft Whole-Genome Sequence of Trichoderma gamsii T6085, a Promising Biocontrol Agent of Fusarium Head Blight on Wheat.</title>
        <authorList>
            <person name="Baroncelli R."/>
            <person name="Zapparata A."/>
            <person name="Piaggeschi G."/>
            <person name="Sarrocco S."/>
            <person name="Vannacci G."/>
        </authorList>
    </citation>
    <scope>NUCLEOTIDE SEQUENCE [LARGE SCALE GENOMIC DNA]</scope>
    <source>
        <strain evidence="2 3">T6085</strain>
    </source>
</reference>
<dbReference type="GeneID" id="29988415"/>
<keyword evidence="3" id="KW-1185">Reference proteome</keyword>
<dbReference type="EMBL" id="JPDN02000004">
    <property type="protein sequence ID" value="PON29636.1"/>
    <property type="molecule type" value="Genomic_DNA"/>
</dbReference>
<protein>
    <submittedName>
        <fullName evidence="2">F-box domain-containing protein</fullName>
    </submittedName>
</protein>
<dbReference type="Gene3D" id="1.20.1280.50">
    <property type="match status" value="1"/>
</dbReference>
<evidence type="ECO:0000313" key="3">
    <source>
        <dbReference type="Proteomes" id="UP000054821"/>
    </source>
</evidence>
<feature type="region of interest" description="Disordered" evidence="1">
    <location>
        <begin position="417"/>
        <end position="439"/>
    </location>
</feature>
<dbReference type="STRING" id="398673.A0A2P4ZZD0"/>
<accession>A0A2P4ZZD0</accession>
<dbReference type="AlphaFoldDB" id="A0A2P4ZZD0"/>
<dbReference type="SUPFAM" id="SSF81383">
    <property type="entry name" value="F-box domain"/>
    <property type="match status" value="1"/>
</dbReference>
<organism evidence="2 3">
    <name type="scientific">Trichoderma gamsii</name>
    <dbReference type="NCBI Taxonomy" id="398673"/>
    <lineage>
        <taxon>Eukaryota</taxon>
        <taxon>Fungi</taxon>
        <taxon>Dikarya</taxon>
        <taxon>Ascomycota</taxon>
        <taxon>Pezizomycotina</taxon>
        <taxon>Sordariomycetes</taxon>
        <taxon>Hypocreomycetidae</taxon>
        <taxon>Hypocreales</taxon>
        <taxon>Hypocreaceae</taxon>
        <taxon>Trichoderma</taxon>
    </lineage>
</organism>
<dbReference type="InterPro" id="IPR036047">
    <property type="entry name" value="F-box-like_dom_sf"/>
</dbReference>